<accession>A0A2P8GB78</accession>
<protein>
    <submittedName>
        <fullName evidence="3">Uncharacterized protein</fullName>
    </submittedName>
</protein>
<gene>
    <name evidence="3" type="ORF">CLV60_10379</name>
</gene>
<dbReference type="AlphaFoldDB" id="A0A2P8GB78"/>
<dbReference type="Proteomes" id="UP000241964">
    <property type="component" value="Unassembled WGS sequence"/>
</dbReference>
<feature type="transmembrane region" description="Helical" evidence="2">
    <location>
        <begin position="22"/>
        <end position="44"/>
    </location>
</feature>
<dbReference type="EMBL" id="PYAS01000003">
    <property type="protein sequence ID" value="PSL31213.1"/>
    <property type="molecule type" value="Genomic_DNA"/>
</dbReference>
<comment type="caution">
    <text evidence="3">The sequence shown here is derived from an EMBL/GenBank/DDBJ whole genome shotgun (WGS) entry which is preliminary data.</text>
</comment>
<evidence type="ECO:0000256" key="1">
    <source>
        <dbReference type="SAM" id="MobiDB-lite"/>
    </source>
</evidence>
<sequence length="264" mass="29177">MDKSFSTSQNKGKKTGNDGNTFFLKAIAMPALTVLFCVFFSFTANAQDKIIQKNGKEIKAKVLGTDSQYIRFKRYDNPGGPDYFLFRTDVLRIEYENGKTEPKTEPEKVTQEPARNTPVNTEALERKIAKYQKRSMTFLTAGSVAIVAGAITILKLTGDYNKYKTAVQGTNDSYTTWYQTNYKTAPPAADLQKQESFSAFASPGIYGGAAALIGGLALDLIGLRNMQLAQKTRTELAGKQKELSLQPFYDASYQTTGLKIALSF</sequence>
<keyword evidence="2" id="KW-0812">Transmembrane</keyword>
<feature type="transmembrane region" description="Helical" evidence="2">
    <location>
        <begin position="205"/>
        <end position="223"/>
    </location>
</feature>
<dbReference type="RefSeq" id="WP_229210845.1">
    <property type="nucleotide sequence ID" value="NZ_PYAS01000003.1"/>
</dbReference>
<reference evidence="3 4" key="1">
    <citation type="submission" date="2018-03" db="EMBL/GenBank/DDBJ databases">
        <title>Genomic Encyclopedia of Archaeal and Bacterial Type Strains, Phase II (KMG-II): from individual species to whole genera.</title>
        <authorList>
            <person name="Goeker M."/>
        </authorList>
    </citation>
    <scope>NUCLEOTIDE SEQUENCE [LARGE SCALE GENOMIC DNA]</scope>
    <source>
        <strain evidence="3 4">DSM 29057</strain>
    </source>
</reference>
<feature type="transmembrane region" description="Helical" evidence="2">
    <location>
        <begin position="136"/>
        <end position="154"/>
    </location>
</feature>
<feature type="compositionally biased region" description="Basic and acidic residues" evidence="1">
    <location>
        <begin position="98"/>
        <end position="110"/>
    </location>
</feature>
<name>A0A2P8GB78_9BACT</name>
<keyword evidence="2" id="KW-0472">Membrane</keyword>
<proteinExistence type="predicted"/>
<evidence type="ECO:0000313" key="3">
    <source>
        <dbReference type="EMBL" id="PSL31213.1"/>
    </source>
</evidence>
<organism evidence="3 4">
    <name type="scientific">Dyadobacter jiangsuensis</name>
    <dbReference type="NCBI Taxonomy" id="1591085"/>
    <lineage>
        <taxon>Bacteria</taxon>
        <taxon>Pseudomonadati</taxon>
        <taxon>Bacteroidota</taxon>
        <taxon>Cytophagia</taxon>
        <taxon>Cytophagales</taxon>
        <taxon>Spirosomataceae</taxon>
        <taxon>Dyadobacter</taxon>
    </lineage>
</organism>
<evidence type="ECO:0000256" key="2">
    <source>
        <dbReference type="SAM" id="Phobius"/>
    </source>
</evidence>
<keyword evidence="2" id="KW-1133">Transmembrane helix</keyword>
<keyword evidence="4" id="KW-1185">Reference proteome</keyword>
<feature type="region of interest" description="Disordered" evidence="1">
    <location>
        <begin position="98"/>
        <end position="118"/>
    </location>
</feature>
<evidence type="ECO:0000313" key="4">
    <source>
        <dbReference type="Proteomes" id="UP000241964"/>
    </source>
</evidence>